<accession>A0AB37HB86</accession>
<reference evidence="3 4" key="1">
    <citation type="submission" date="2020-12" db="EMBL/GenBank/DDBJ databases">
        <title>Taxonomic evaluation of the Bacillus sporothermodurans group of bacteria based on whole genome sequences.</title>
        <authorList>
            <person name="Fiedler G."/>
            <person name="Herbstmann A.-D."/>
            <person name="Doll E."/>
            <person name="Wenning M."/>
            <person name="Brinks E."/>
            <person name="Kabisch J."/>
            <person name="Breitenwieser F."/>
            <person name="Lappann M."/>
            <person name="Boehnlein C."/>
            <person name="Franz C."/>
        </authorList>
    </citation>
    <scope>NUCLEOTIDE SEQUENCE [LARGE SCALE GENOMIC DNA]</scope>
    <source>
        <strain evidence="3 4">DSM 10599</strain>
    </source>
</reference>
<feature type="coiled-coil region" evidence="1">
    <location>
        <begin position="117"/>
        <end position="144"/>
    </location>
</feature>
<dbReference type="Pfam" id="PF14265">
    <property type="entry name" value="DUF4355"/>
    <property type="match status" value="1"/>
</dbReference>
<feature type="region of interest" description="Disordered" evidence="2">
    <location>
        <begin position="23"/>
        <end position="63"/>
    </location>
</feature>
<evidence type="ECO:0000256" key="1">
    <source>
        <dbReference type="SAM" id="Coils"/>
    </source>
</evidence>
<feature type="compositionally biased region" description="Gly residues" evidence="2">
    <location>
        <begin position="29"/>
        <end position="38"/>
    </location>
</feature>
<evidence type="ECO:0000313" key="4">
    <source>
        <dbReference type="Proteomes" id="UP000595512"/>
    </source>
</evidence>
<evidence type="ECO:0000256" key="2">
    <source>
        <dbReference type="SAM" id="MobiDB-lite"/>
    </source>
</evidence>
<dbReference type="Proteomes" id="UP000595512">
    <property type="component" value="Chromosome"/>
</dbReference>
<dbReference type="AlphaFoldDB" id="A0AB37HB86"/>
<dbReference type="EMBL" id="CP066701">
    <property type="protein sequence ID" value="QQX25964.1"/>
    <property type="molecule type" value="Genomic_DNA"/>
</dbReference>
<organism evidence="3 4">
    <name type="scientific">Heyndrickxia sporothermodurans</name>
    <dbReference type="NCBI Taxonomy" id="46224"/>
    <lineage>
        <taxon>Bacteria</taxon>
        <taxon>Bacillati</taxon>
        <taxon>Bacillota</taxon>
        <taxon>Bacilli</taxon>
        <taxon>Bacillales</taxon>
        <taxon>Bacillaceae</taxon>
        <taxon>Heyndrickxia</taxon>
    </lineage>
</organism>
<dbReference type="RefSeq" id="WP_107958060.1">
    <property type="nucleotide sequence ID" value="NZ_CP066701.1"/>
</dbReference>
<evidence type="ECO:0000313" key="3">
    <source>
        <dbReference type="EMBL" id="QQX25964.1"/>
    </source>
</evidence>
<dbReference type="InterPro" id="IPR025580">
    <property type="entry name" value="Gp46"/>
</dbReference>
<name>A0AB37HB86_9BACI</name>
<sequence>MPINQITNTPKFFTPKSPLRLDIQFFSDGGQGGNGGGGTPPPAEPPAGGGNPTPPANPEPPKLTLDLVQSFVNDNEDAKKWLQSLTDTRVTDAIKTYETKTLPKKLEEEIAKRYPAETEEQKQLRELKQQFERLETEKQRETLRNKALSVATEKQLPTKLVDFFVGQDEESTLKNLGTFEEIFSAAVQQAVEGKFKAGGREPQPSGLSTGIDAQIEEAKKRAMETGRQEDRVAYAALKMKKETQGK</sequence>
<protein>
    <submittedName>
        <fullName evidence="3">DUF4355 domain-containing protein</fullName>
    </submittedName>
</protein>
<dbReference type="KEGG" id="hspo:JGZ69_03180"/>
<gene>
    <name evidence="3" type="ORF">JGZ69_03180</name>
</gene>
<feature type="compositionally biased region" description="Pro residues" evidence="2">
    <location>
        <begin position="52"/>
        <end position="61"/>
    </location>
</feature>
<proteinExistence type="predicted"/>
<keyword evidence="1" id="KW-0175">Coiled coil</keyword>